<reference evidence="3 4" key="1">
    <citation type="journal article" date="2019" name="Int. J. Syst. Evol. Microbiol.">
        <title>Anaerobacillus alkaliphilus sp. nov., a novel alkaliphilic and moderately halophilic bacterium.</title>
        <authorList>
            <person name="Borsodi A.K."/>
            <person name="Aszalos J.M."/>
            <person name="Bihari P."/>
            <person name="Nagy I."/>
            <person name="Schumann P."/>
            <person name="Sproer C."/>
            <person name="Kovacs A.L."/>
            <person name="Boka K."/>
            <person name="Dobosy P."/>
            <person name="Ovari M."/>
            <person name="Szili-Kovacs T."/>
            <person name="Toth E."/>
        </authorList>
    </citation>
    <scope>NUCLEOTIDE SEQUENCE [LARGE SCALE GENOMIC DNA]</scope>
    <source>
        <strain evidence="3 4">B16-10</strain>
    </source>
</reference>
<proteinExistence type="predicted"/>
<evidence type="ECO:0000259" key="2">
    <source>
        <dbReference type="Pfam" id="PF07833"/>
    </source>
</evidence>
<evidence type="ECO:0000256" key="1">
    <source>
        <dbReference type="SAM" id="SignalP"/>
    </source>
</evidence>
<gene>
    <name evidence="3" type="ORF">DS745_13075</name>
</gene>
<dbReference type="InterPro" id="IPR012854">
    <property type="entry name" value="Cu_amine_oxidase-like_N"/>
</dbReference>
<feature type="chain" id="PRO_5020403078" description="Copper amine oxidase-like N-terminal domain-containing protein" evidence="1">
    <location>
        <begin position="23"/>
        <end position="210"/>
    </location>
</feature>
<name>A0A4Q0VRD8_9BACI</name>
<keyword evidence="1" id="KW-0732">Signal</keyword>
<dbReference type="AlphaFoldDB" id="A0A4Q0VRD8"/>
<dbReference type="Proteomes" id="UP000290649">
    <property type="component" value="Unassembled WGS sequence"/>
</dbReference>
<evidence type="ECO:0000313" key="4">
    <source>
        <dbReference type="Proteomes" id="UP000290649"/>
    </source>
</evidence>
<keyword evidence="4" id="KW-1185">Reference proteome</keyword>
<dbReference type="Gene3D" id="1.10.150.320">
    <property type="entry name" value="Photosystem II 12 kDa extrinsic protein"/>
    <property type="match status" value="1"/>
</dbReference>
<dbReference type="Pfam" id="PF12836">
    <property type="entry name" value="HHH_3"/>
    <property type="match status" value="1"/>
</dbReference>
<comment type="caution">
    <text evidence="3">The sequence shown here is derived from an EMBL/GenBank/DDBJ whole genome shotgun (WGS) entry which is preliminary data.</text>
</comment>
<dbReference type="SUPFAM" id="SSF81585">
    <property type="entry name" value="PsbU/PolX domain-like"/>
    <property type="match status" value="1"/>
</dbReference>
<dbReference type="Pfam" id="PF07833">
    <property type="entry name" value="Cu_amine_oxidN1"/>
    <property type="match status" value="1"/>
</dbReference>
<feature type="domain" description="Copper amine oxidase-like N-terminal" evidence="2">
    <location>
        <begin position="29"/>
        <end position="135"/>
    </location>
</feature>
<sequence length="210" mass="23299">MIKKLIFTTTLFLLLFTGVTFANDIEVILDGDTMQFSVDPRVIDGSTMVPLRSIFEALGADVKWDQKTQTVTAKKADTTVVLTIGKKTAYVNNKSQELTTPGTVINGSTLVPLRFVSQALGAYVHWNGTDRIVSISSDGSQVTYQSNYVKINTATIEQLKRILHIDDERAALIVELRKTRPFASYEDLTRIKGIGEVRAKEIKAQGIIKF</sequence>
<dbReference type="RefSeq" id="WP_129078667.1">
    <property type="nucleotide sequence ID" value="NZ_QOUX01000042.1"/>
</dbReference>
<dbReference type="InterPro" id="IPR036582">
    <property type="entry name" value="Mao_N_sf"/>
</dbReference>
<organism evidence="3 4">
    <name type="scientific">Anaerobacillus alkaliphilus</name>
    <dbReference type="NCBI Taxonomy" id="1548597"/>
    <lineage>
        <taxon>Bacteria</taxon>
        <taxon>Bacillati</taxon>
        <taxon>Bacillota</taxon>
        <taxon>Bacilli</taxon>
        <taxon>Bacillales</taxon>
        <taxon>Bacillaceae</taxon>
        <taxon>Anaerobacillus</taxon>
    </lineage>
</organism>
<protein>
    <recommendedName>
        <fullName evidence="2">Copper amine oxidase-like N-terminal domain-containing protein</fullName>
    </recommendedName>
</protein>
<dbReference type="Gene3D" id="3.30.457.10">
    <property type="entry name" value="Copper amine oxidase-like, N-terminal domain"/>
    <property type="match status" value="1"/>
</dbReference>
<dbReference type="SUPFAM" id="SSF55383">
    <property type="entry name" value="Copper amine oxidase, domain N"/>
    <property type="match status" value="1"/>
</dbReference>
<evidence type="ECO:0000313" key="3">
    <source>
        <dbReference type="EMBL" id="RXI99810.1"/>
    </source>
</evidence>
<accession>A0A4Q0VRD8</accession>
<dbReference type="EMBL" id="QOUX01000042">
    <property type="protein sequence ID" value="RXI99810.1"/>
    <property type="molecule type" value="Genomic_DNA"/>
</dbReference>
<dbReference type="OrthoDB" id="2944005at2"/>
<feature type="signal peptide" evidence="1">
    <location>
        <begin position="1"/>
        <end position="22"/>
    </location>
</feature>